<dbReference type="InterPro" id="IPR019719">
    <property type="entry name" value="DUF2599"/>
</dbReference>
<evidence type="ECO:0000256" key="1">
    <source>
        <dbReference type="SAM" id="SignalP"/>
    </source>
</evidence>
<dbReference type="Pfam" id="PF10783">
    <property type="entry name" value="DUF2599"/>
    <property type="match status" value="1"/>
</dbReference>
<keyword evidence="1" id="KW-0732">Signal</keyword>
<organism evidence="2 3">
    <name type="scientific">Bacillus thuringiensis subsp. finitimus</name>
    <dbReference type="NCBI Taxonomy" id="29337"/>
    <lineage>
        <taxon>Bacteria</taxon>
        <taxon>Bacillati</taxon>
        <taxon>Bacillota</taxon>
        <taxon>Bacilli</taxon>
        <taxon>Bacillales</taxon>
        <taxon>Bacillaceae</taxon>
        <taxon>Bacillus</taxon>
        <taxon>Bacillus cereus group</taxon>
    </lineage>
</organism>
<evidence type="ECO:0000313" key="2">
    <source>
        <dbReference type="EMBL" id="OUA07902.1"/>
    </source>
</evidence>
<gene>
    <name evidence="2" type="ORF">BK772_15800</name>
</gene>
<proteinExistence type="predicted"/>
<protein>
    <recommendedName>
        <fullName evidence="4">DUF2599 domain-containing protein</fullName>
    </recommendedName>
</protein>
<accession>A0A243GJR0</accession>
<name>A0A243GJR0_BACTF</name>
<sequence>MKSLKVFTTGVVLATSFATFNNAVNAGVQNTNQKFIDIESIDKWVGENQLVAEEGNVFGVGKPSLQRKPVNTYSKGDTLDYKIEKKGNSIEQTITLAPEDTNATIKIPFDFQDGEYIQLIKDEYGNFNGAGNVYNKENESIALLYTPQIKSELGATIHAEVSEGNVLQLHVEASEAKEPVTVAMKASVKYYKDYFSGAKWITRDGMISLSITHKPYLTSGKNNAEVLSRRHDSWVKLKAVHSGNSKWKNESGLKKQYDCHHDTIGSKKNPWNIEPSRPNVSYPQTLLAACNPS</sequence>
<dbReference type="RefSeq" id="WP_060629994.1">
    <property type="nucleotide sequence ID" value="NZ_NFEL01000045.1"/>
</dbReference>
<dbReference type="EMBL" id="NFEL01000045">
    <property type="protein sequence ID" value="OUA07902.1"/>
    <property type="molecule type" value="Genomic_DNA"/>
</dbReference>
<feature type="chain" id="PRO_5039159319" description="DUF2599 domain-containing protein" evidence="1">
    <location>
        <begin position="27"/>
        <end position="293"/>
    </location>
</feature>
<dbReference type="AlphaFoldDB" id="A0A243GJR0"/>
<feature type="signal peptide" evidence="1">
    <location>
        <begin position="1"/>
        <end position="26"/>
    </location>
</feature>
<evidence type="ECO:0008006" key="4">
    <source>
        <dbReference type="Google" id="ProtNLM"/>
    </source>
</evidence>
<dbReference type="Proteomes" id="UP000195030">
    <property type="component" value="Unassembled WGS sequence"/>
</dbReference>
<comment type="caution">
    <text evidence="2">The sequence shown here is derived from an EMBL/GenBank/DDBJ whole genome shotgun (WGS) entry which is preliminary data.</text>
</comment>
<reference evidence="2 3" key="1">
    <citation type="submission" date="2016-10" db="EMBL/GenBank/DDBJ databases">
        <title>Comparative genomics of Bacillus thuringiensis reveals a path to pathogens against multiple invertebrate hosts.</title>
        <authorList>
            <person name="Zheng J."/>
            <person name="Gao Q."/>
            <person name="Liu H."/>
            <person name="Peng D."/>
            <person name="Ruan L."/>
            <person name="Sun M."/>
        </authorList>
    </citation>
    <scope>NUCLEOTIDE SEQUENCE [LARGE SCALE GENOMIC DNA]</scope>
    <source>
        <strain evidence="2">CTC</strain>
    </source>
</reference>
<evidence type="ECO:0000313" key="3">
    <source>
        <dbReference type="Proteomes" id="UP000195030"/>
    </source>
</evidence>